<dbReference type="EMBL" id="JAJHUN010000008">
    <property type="protein sequence ID" value="KAJ4152925.1"/>
    <property type="molecule type" value="Genomic_DNA"/>
</dbReference>
<evidence type="ECO:0000313" key="3">
    <source>
        <dbReference type="Proteomes" id="UP001144673"/>
    </source>
</evidence>
<feature type="transmembrane region" description="Helical" evidence="1">
    <location>
        <begin position="67"/>
        <end position="86"/>
    </location>
</feature>
<keyword evidence="1" id="KW-0472">Membrane</keyword>
<organism evidence="2 3">
    <name type="scientific">Akanthomyces muscarius</name>
    <name type="common">Entomopathogenic fungus</name>
    <name type="synonym">Lecanicillium muscarium</name>
    <dbReference type="NCBI Taxonomy" id="2231603"/>
    <lineage>
        <taxon>Eukaryota</taxon>
        <taxon>Fungi</taxon>
        <taxon>Dikarya</taxon>
        <taxon>Ascomycota</taxon>
        <taxon>Pezizomycotina</taxon>
        <taxon>Sordariomycetes</taxon>
        <taxon>Hypocreomycetidae</taxon>
        <taxon>Hypocreales</taxon>
        <taxon>Cordycipitaceae</taxon>
        <taxon>Akanthomyces</taxon>
    </lineage>
</organism>
<keyword evidence="1" id="KW-0812">Transmembrane</keyword>
<comment type="caution">
    <text evidence="2">The sequence shown here is derived from an EMBL/GenBank/DDBJ whole genome shotgun (WGS) entry which is preliminary data.</text>
</comment>
<feature type="transmembrane region" description="Helical" evidence="1">
    <location>
        <begin position="40"/>
        <end position="61"/>
    </location>
</feature>
<evidence type="ECO:0000313" key="2">
    <source>
        <dbReference type="EMBL" id="KAJ4152925.1"/>
    </source>
</evidence>
<dbReference type="AlphaFoldDB" id="A0A9W8QC38"/>
<accession>A0A9W8QC38</accession>
<keyword evidence="1" id="KW-1133">Transmembrane helix</keyword>
<dbReference type="RefSeq" id="XP_056053583.1">
    <property type="nucleotide sequence ID" value="XM_056196437.1"/>
</dbReference>
<gene>
    <name evidence="2" type="ORF">LMH87_009443</name>
</gene>
<reference evidence="2" key="1">
    <citation type="journal article" date="2023" name="Access Microbiol">
        <title>De-novo genome assembly for Akanthomyces muscarius, a biocontrol agent of insect agricultural pests.</title>
        <authorList>
            <person name="Erdos Z."/>
            <person name="Studholme D.J."/>
            <person name="Raymond B."/>
            <person name="Sharma M."/>
        </authorList>
    </citation>
    <scope>NUCLEOTIDE SEQUENCE</scope>
    <source>
        <strain evidence="2">Ve6</strain>
    </source>
</reference>
<sequence length="179" mass="19773">MPAINESDYGSLSQTPHGILKILGGYGNVRGPGLFMFRSMVAGTSTAMIMGLASGIVSSAIWGTAALPFVIFSSIGFAVGSIRWYVVSSQEALLQLQRYPALLRMHVVSNFPWLPEYARHGPSWYTPQRFGTGWVRRSILIASWLSAQPALDEIQKQAEEALVQEYAEGRVHVQDEDRK</sequence>
<name>A0A9W8QC38_AKAMU</name>
<dbReference type="Proteomes" id="UP001144673">
    <property type="component" value="Chromosome 5"/>
</dbReference>
<proteinExistence type="predicted"/>
<dbReference type="KEGG" id="amus:LMH87_009443"/>
<evidence type="ECO:0000256" key="1">
    <source>
        <dbReference type="SAM" id="Phobius"/>
    </source>
</evidence>
<keyword evidence="3" id="KW-1185">Reference proteome</keyword>
<dbReference type="GeneID" id="80896602"/>
<protein>
    <submittedName>
        <fullName evidence="2">Uncharacterized protein</fullName>
    </submittedName>
</protein>